<evidence type="ECO:0000313" key="3">
    <source>
        <dbReference type="Proteomes" id="UP000186156"/>
    </source>
</evidence>
<organism evidence="2 3">
    <name type="scientific">Alicyclobacillus vulcanalis</name>
    <dbReference type="NCBI Taxonomy" id="252246"/>
    <lineage>
        <taxon>Bacteria</taxon>
        <taxon>Bacillati</taxon>
        <taxon>Bacillota</taxon>
        <taxon>Bacilli</taxon>
        <taxon>Bacillales</taxon>
        <taxon>Alicyclobacillaceae</taxon>
        <taxon>Alicyclobacillus</taxon>
    </lineage>
</organism>
<sequence length="111" mass="12626">MTKVKVLGLPHHPHHLPRPVHHCGADAAHKDAIEPLPPVRANDNPIRIHCLRHIHDHVRGRAVLLAKHRTRRTGRLSVTAHLYKYETEPVNRETADRLEKLNPFGSGSKPR</sequence>
<proteinExistence type="predicted"/>
<evidence type="ECO:0000313" key="2">
    <source>
        <dbReference type="EMBL" id="SIS87910.1"/>
    </source>
</evidence>
<keyword evidence="3" id="KW-1185">Reference proteome</keyword>
<name>A0A1N7MPD7_9BACL</name>
<reference evidence="3" key="1">
    <citation type="submission" date="2017-01" db="EMBL/GenBank/DDBJ databases">
        <authorList>
            <person name="Varghese N."/>
            <person name="Submissions S."/>
        </authorList>
    </citation>
    <scope>NUCLEOTIDE SEQUENCE [LARGE SCALE GENOMIC DNA]</scope>
    <source>
        <strain evidence="3">DSM 16176</strain>
    </source>
</reference>
<accession>A0A1N7MPD7</accession>
<gene>
    <name evidence="2" type="ORF">SAMN05421799_1064</name>
</gene>
<evidence type="ECO:0000256" key="1">
    <source>
        <dbReference type="SAM" id="MobiDB-lite"/>
    </source>
</evidence>
<dbReference type="Proteomes" id="UP000186156">
    <property type="component" value="Unassembled WGS sequence"/>
</dbReference>
<protein>
    <submittedName>
        <fullName evidence="2">Uncharacterized protein</fullName>
    </submittedName>
</protein>
<dbReference type="AlphaFoldDB" id="A0A1N7MPD7"/>
<dbReference type="EMBL" id="FTOO01000006">
    <property type="protein sequence ID" value="SIS87910.1"/>
    <property type="molecule type" value="Genomic_DNA"/>
</dbReference>
<feature type="region of interest" description="Disordered" evidence="1">
    <location>
        <begin position="92"/>
        <end position="111"/>
    </location>
</feature>